<dbReference type="Gene3D" id="1.10.150.240">
    <property type="entry name" value="Putative phosphatase, domain 2"/>
    <property type="match status" value="1"/>
</dbReference>
<dbReference type="Proteomes" id="UP001549031">
    <property type="component" value="Unassembled WGS sequence"/>
</dbReference>
<evidence type="ECO:0000313" key="5">
    <source>
        <dbReference type="EMBL" id="MET3588299.1"/>
    </source>
</evidence>
<dbReference type="SUPFAM" id="SSF56784">
    <property type="entry name" value="HAD-like"/>
    <property type="match status" value="1"/>
</dbReference>
<comment type="similarity">
    <text evidence="2">Belongs to the HAD-like hydrolase superfamily. CbbY/CbbZ/Gph/YieH family.</text>
</comment>
<evidence type="ECO:0000256" key="1">
    <source>
        <dbReference type="ARBA" id="ARBA00001946"/>
    </source>
</evidence>
<dbReference type="CDD" id="cd07526">
    <property type="entry name" value="HAD_BPGM_like"/>
    <property type="match status" value="1"/>
</dbReference>
<dbReference type="EMBL" id="JBEPLJ010000023">
    <property type="protein sequence ID" value="MET3588299.1"/>
    <property type="molecule type" value="Genomic_DNA"/>
</dbReference>
<dbReference type="SFLD" id="SFLDG01135">
    <property type="entry name" value="C1.5.6:_HAD__Beta-PGM__Phospha"/>
    <property type="match status" value="1"/>
</dbReference>
<comment type="cofactor">
    <cofactor evidence="1">
        <name>Mg(2+)</name>
        <dbReference type="ChEBI" id="CHEBI:18420"/>
    </cofactor>
</comment>
<name>A0ABV2HCM3_9HYPH</name>
<dbReference type="PANTHER" id="PTHR46193:SF10">
    <property type="entry name" value="6-PHOSPHOGLUCONATE PHOSPHATASE"/>
    <property type="match status" value="1"/>
</dbReference>
<dbReference type="InterPro" id="IPR051600">
    <property type="entry name" value="Beta-PGM-like"/>
</dbReference>
<dbReference type="InterPro" id="IPR041492">
    <property type="entry name" value="HAD_2"/>
</dbReference>
<accession>A0ABV2HCM3</accession>
<dbReference type="InterPro" id="IPR006439">
    <property type="entry name" value="HAD-SF_hydro_IA"/>
</dbReference>
<keyword evidence="3" id="KW-0479">Metal-binding</keyword>
<organism evidence="5 6">
    <name type="scientific">Pseudorhizobium tarimense</name>
    <dbReference type="NCBI Taxonomy" id="1079109"/>
    <lineage>
        <taxon>Bacteria</taxon>
        <taxon>Pseudomonadati</taxon>
        <taxon>Pseudomonadota</taxon>
        <taxon>Alphaproteobacteria</taxon>
        <taxon>Hyphomicrobiales</taxon>
        <taxon>Rhizobiaceae</taxon>
        <taxon>Rhizobium/Agrobacterium group</taxon>
        <taxon>Pseudorhizobium</taxon>
    </lineage>
</organism>
<dbReference type="Pfam" id="PF13419">
    <property type="entry name" value="HAD_2"/>
    <property type="match status" value="1"/>
</dbReference>
<dbReference type="NCBIfam" id="TIGR01509">
    <property type="entry name" value="HAD-SF-IA-v3"/>
    <property type="match status" value="1"/>
</dbReference>
<keyword evidence="6" id="KW-1185">Reference proteome</keyword>
<dbReference type="InterPro" id="IPR023214">
    <property type="entry name" value="HAD_sf"/>
</dbReference>
<dbReference type="InterPro" id="IPR023198">
    <property type="entry name" value="PGP-like_dom2"/>
</dbReference>
<proteinExistence type="inferred from homology"/>
<dbReference type="GO" id="GO:0016787">
    <property type="term" value="F:hydrolase activity"/>
    <property type="evidence" value="ECO:0007669"/>
    <property type="project" value="UniProtKB-KW"/>
</dbReference>
<evidence type="ECO:0000256" key="4">
    <source>
        <dbReference type="ARBA" id="ARBA00022842"/>
    </source>
</evidence>
<dbReference type="Gene3D" id="3.40.50.1000">
    <property type="entry name" value="HAD superfamily/HAD-like"/>
    <property type="match status" value="1"/>
</dbReference>
<keyword evidence="5" id="KW-0378">Hydrolase</keyword>
<evidence type="ECO:0000256" key="3">
    <source>
        <dbReference type="ARBA" id="ARBA00022723"/>
    </source>
</evidence>
<keyword evidence="4" id="KW-0460">Magnesium</keyword>
<evidence type="ECO:0000313" key="6">
    <source>
        <dbReference type="Proteomes" id="UP001549031"/>
    </source>
</evidence>
<dbReference type="SFLD" id="SFLDG01129">
    <property type="entry name" value="C1.5:_HAD__Beta-PGM__Phosphata"/>
    <property type="match status" value="1"/>
</dbReference>
<sequence length="245" mass="26754">MLWSDNGVRVVEAMRPLVIFDCDGVLVDSEPLSVQVLVEALSRRGVVVSEDEAYERFLGRSLSTVAQILHDDFDHSIDAAFLEDLRHHLYERFRRELQPVAGIADVLDALDCEKCVASSSQPERIRLSLSLTGLLQRFEPHIFSASMVAQGKPAPDLFLHAASSMGVDPSSCIVIEDSPAGIEAAQRAGMAVFAFVGGSHATAPGYSERVTALAPDVVFDAMPELLHLVRKHREGSKGRRAHRAV</sequence>
<protein>
    <submittedName>
        <fullName evidence="5">HAD superfamily hydrolase (TIGR01509 family)</fullName>
    </submittedName>
</protein>
<comment type="caution">
    <text evidence="5">The sequence shown here is derived from an EMBL/GenBank/DDBJ whole genome shotgun (WGS) entry which is preliminary data.</text>
</comment>
<dbReference type="PANTHER" id="PTHR46193">
    <property type="entry name" value="6-PHOSPHOGLUCONATE PHOSPHATASE"/>
    <property type="match status" value="1"/>
</dbReference>
<gene>
    <name evidence="5" type="ORF">ABID21_004435</name>
</gene>
<dbReference type="InterPro" id="IPR036412">
    <property type="entry name" value="HAD-like_sf"/>
</dbReference>
<evidence type="ECO:0000256" key="2">
    <source>
        <dbReference type="ARBA" id="ARBA00006171"/>
    </source>
</evidence>
<dbReference type="SFLD" id="SFLDS00003">
    <property type="entry name" value="Haloacid_Dehalogenase"/>
    <property type="match status" value="1"/>
</dbReference>
<reference evidence="5 6" key="1">
    <citation type="submission" date="2024-06" db="EMBL/GenBank/DDBJ databases">
        <title>Genomic Encyclopedia of Type Strains, Phase IV (KMG-IV): sequencing the most valuable type-strain genomes for metagenomic binning, comparative biology and taxonomic classification.</title>
        <authorList>
            <person name="Goeker M."/>
        </authorList>
    </citation>
    <scope>NUCLEOTIDE SEQUENCE [LARGE SCALE GENOMIC DNA]</scope>
    <source>
        <strain evidence="5 6">DSM 105042</strain>
    </source>
</reference>